<dbReference type="EMBL" id="MJEH01000055">
    <property type="protein sequence ID" value="OEH91611.1"/>
    <property type="molecule type" value="Genomic_DNA"/>
</dbReference>
<evidence type="ECO:0008006" key="6">
    <source>
        <dbReference type="Google" id="ProtNLM"/>
    </source>
</evidence>
<sequence length="397" mass="46740">MLTAIIEDGKSISLLDDEVRKYIHEWRNDYKFFCSACGSKLVVKLGAKRIWHFAHETTSYCEAQAEGESDYHLTGKKQLYEYFISKGYDATLEPYLHNLKQRPDILLQRKNSIAVEFQCATVPRTRIIERTRGYQTAHIRPLWILGEKRLKRISASLFRIPTFDWTFLFPYQREPTLLYYCPHSYHLLILSHITPFSSQTTLAHLSIKPLQTKTDNSIPFKQEKSIYQLWLLEKKKWRSRAGMFHSPLQHRFATLLYEQGIHLSYLPAEVGVPIPSLYMIETSAMMWQAWIWLTFIKPLPLGSVIHLNKVIDQFKRALQSGLFKVRQLPMYPTTHYSIAIKEYLELLTRLSYLQKKNECIFQKIQAFNQCNNIEQAFHYDQEVMGKINKLNNNVSTF</sequence>
<dbReference type="RefSeq" id="WP_069718348.1">
    <property type="nucleotide sequence ID" value="NZ_MJEH01000055.1"/>
</dbReference>
<dbReference type="STRING" id="1305675.BFG57_04360"/>
<feature type="domain" description="Competence protein CoiA C-terminal" evidence="3">
    <location>
        <begin position="229"/>
        <end position="375"/>
    </location>
</feature>
<dbReference type="InterPro" id="IPR021176">
    <property type="entry name" value="Competence-induced_CoiA"/>
</dbReference>
<dbReference type="InterPro" id="IPR057252">
    <property type="entry name" value="CoiA_C"/>
</dbReference>
<evidence type="ECO:0000259" key="2">
    <source>
        <dbReference type="Pfam" id="PF25164"/>
    </source>
</evidence>
<dbReference type="Proteomes" id="UP000095209">
    <property type="component" value="Unassembled WGS sequence"/>
</dbReference>
<evidence type="ECO:0000313" key="5">
    <source>
        <dbReference type="Proteomes" id="UP000095209"/>
    </source>
</evidence>
<dbReference type="PIRSF" id="PIRSF007487">
    <property type="entry name" value="Competence-induced_CoiA_bac"/>
    <property type="match status" value="1"/>
</dbReference>
<dbReference type="Pfam" id="PF25166">
    <property type="entry name" value="CoiA_C"/>
    <property type="match status" value="1"/>
</dbReference>
<dbReference type="Pfam" id="PF06054">
    <property type="entry name" value="CoiA_nuc"/>
    <property type="match status" value="1"/>
</dbReference>
<feature type="domain" description="Competence protein CoiA-like N-terminal" evidence="2">
    <location>
        <begin position="19"/>
        <end position="63"/>
    </location>
</feature>
<evidence type="ECO:0000259" key="3">
    <source>
        <dbReference type="Pfam" id="PF25166"/>
    </source>
</evidence>
<dbReference type="InterPro" id="IPR057253">
    <property type="entry name" value="CoiA-like_N"/>
</dbReference>
<protein>
    <recommendedName>
        <fullName evidence="6">Competence protein CoiA</fullName>
    </recommendedName>
</protein>
<feature type="domain" description="Competence protein CoiA nuclease-like" evidence="1">
    <location>
        <begin position="68"/>
        <end position="217"/>
    </location>
</feature>
<evidence type="ECO:0000259" key="1">
    <source>
        <dbReference type="Pfam" id="PF06054"/>
    </source>
</evidence>
<keyword evidence="5" id="KW-1185">Reference proteome</keyword>
<reference evidence="4 5" key="1">
    <citation type="submission" date="2016-08" db="EMBL/GenBank/DDBJ databases">
        <title>Genome of Bacillus solimangrovi GH2-4.</title>
        <authorList>
            <person name="Lim S."/>
            <person name="Kim B.-C."/>
        </authorList>
    </citation>
    <scope>NUCLEOTIDE SEQUENCE [LARGE SCALE GENOMIC DNA]</scope>
    <source>
        <strain evidence="4 5">GH2-4</strain>
    </source>
</reference>
<dbReference type="InterPro" id="IPR010330">
    <property type="entry name" value="CoiA_nuc"/>
</dbReference>
<dbReference type="Pfam" id="PF25164">
    <property type="entry name" value="CoiA_N"/>
    <property type="match status" value="1"/>
</dbReference>
<proteinExistence type="predicted"/>
<accession>A0A1E5LC02</accession>
<comment type="caution">
    <text evidence="4">The sequence shown here is derived from an EMBL/GenBank/DDBJ whole genome shotgun (WGS) entry which is preliminary data.</text>
</comment>
<gene>
    <name evidence="4" type="ORF">BFG57_04360</name>
</gene>
<organism evidence="4 5">
    <name type="scientific">Bacillus solimangrovi</name>
    <dbReference type="NCBI Taxonomy" id="1305675"/>
    <lineage>
        <taxon>Bacteria</taxon>
        <taxon>Bacillati</taxon>
        <taxon>Bacillota</taxon>
        <taxon>Bacilli</taxon>
        <taxon>Bacillales</taxon>
        <taxon>Bacillaceae</taxon>
        <taxon>Bacillus</taxon>
    </lineage>
</organism>
<evidence type="ECO:0000313" key="4">
    <source>
        <dbReference type="EMBL" id="OEH91611.1"/>
    </source>
</evidence>
<dbReference type="AlphaFoldDB" id="A0A1E5LC02"/>
<name>A0A1E5LC02_9BACI</name>